<dbReference type="EMBL" id="VSRR010007680">
    <property type="protein sequence ID" value="MPC47331.1"/>
    <property type="molecule type" value="Genomic_DNA"/>
</dbReference>
<dbReference type="Proteomes" id="UP000324222">
    <property type="component" value="Unassembled WGS sequence"/>
</dbReference>
<evidence type="ECO:0000313" key="1">
    <source>
        <dbReference type="EMBL" id="MPC47331.1"/>
    </source>
</evidence>
<proteinExistence type="predicted"/>
<evidence type="ECO:0000313" key="2">
    <source>
        <dbReference type="Proteomes" id="UP000324222"/>
    </source>
</evidence>
<gene>
    <name evidence="1" type="ORF">E2C01_041073</name>
</gene>
<reference evidence="1 2" key="1">
    <citation type="submission" date="2019-05" db="EMBL/GenBank/DDBJ databases">
        <title>Another draft genome of Portunus trituberculatus and its Hox gene families provides insights of decapod evolution.</title>
        <authorList>
            <person name="Jeong J.-H."/>
            <person name="Song I."/>
            <person name="Kim S."/>
            <person name="Choi T."/>
            <person name="Kim D."/>
            <person name="Ryu S."/>
            <person name="Kim W."/>
        </authorList>
    </citation>
    <scope>NUCLEOTIDE SEQUENCE [LARGE SCALE GENOMIC DNA]</scope>
    <source>
        <tissue evidence="1">Muscle</tissue>
    </source>
</reference>
<comment type="caution">
    <text evidence="1">The sequence shown here is derived from an EMBL/GenBank/DDBJ whole genome shotgun (WGS) entry which is preliminary data.</text>
</comment>
<dbReference type="AlphaFoldDB" id="A0A5B7FJ23"/>
<accession>A0A5B7FJ23</accession>
<keyword evidence="2" id="KW-1185">Reference proteome</keyword>
<sequence length="120" mass="13415">MKRVQCFFSQLEVFQGREVHRWLAADLVLIRLKEDAAATPPSPHAIPPTTANLVPTHACRRGGMRQGKVDSTREEAFHLVDGALSRQVHAEERGGCCQMLWRCCDDNSCYVLPSLLSLLV</sequence>
<organism evidence="1 2">
    <name type="scientific">Portunus trituberculatus</name>
    <name type="common">Swimming crab</name>
    <name type="synonym">Neptunus trituberculatus</name>
    <dbReference type="NCBI Taxonomy" id="210409"/>
    <lineage>
        <taxon>Eukaryota</taxon>
        <taxon>Metazoa</taxon>
        <taxon>Ecdysozoa</taxon>
        <taxon>Arthropoda</taxon>
        <taxon>Crustacea</taxon>
        <taxon>Multicrustacea</taxon>
        <taxon>Malacostraca</taxon>
        <taxon>Eumalacostraca</taxon>
        <taxon>Eucarida</taxon>
        <taxon>Decapoda</taxon>
        <taxon>Pleocyemata</taxon>
        <taxon>Brachyura</taxon>
        <taxon>Eubrachyura</taxon>
        <taxon>Portunoidea</taxon>
        <taxon>Portunidae</taxon>
        <taxon>Portuninae</taxon>
        <taxon>Portunus</taxon>
    </lineage>
</organism>
<protein>
    <submittedName>
        <fullName evidence="1">Uncharacterized protein</fullName>
    </submittedName>
</protein>
<name>A0A5B7FJ23_PORTR</name>